<feature type="transmembrane region" description="Helical" evidence="7">
    <location>
        <begin position="46"/>
        <end position="67"/>
    </location>
</feature>
<dbReference type="Pfam" id="PF00474">
    <property type="entry name" value="SSF"/>
    <property type="match status" value="1"/>
</dbReference>
<feature type="transmembrane region" description="Helical" evidence="7">
    <location>
        <begin position="123"/>
        <end position="146"/>
    </location>
</feature>
<evidence type="ECO:0000256" key="6">
    <source>
        <dbReference type="RuleBase" id="RU362091"/>
    </source>
</evidence>
<comment type="similarity">
    <text evidence="2 6">Belongs to the sodium:solute symporter (SSF) (TC 2.A.21) family.</text>
</comment>
<dbReference type="GO" id="GO:0005412">
    <property type="term" value="F:D-glucose:sodium symporter activity"/>
    <property type="evidence" value="ECO:0007669"/>
    <property type="project" value="TreeGrafter"/>
</dbReference>
<dbReference type="OrthoDB" id="9814523at2"/>
<evidence type="ECO:0000313" key="8">
    <source>
        <dbReference type="EMBL" id="RDS77189.1"/>
    </source>
</evidence>
<dbReference type="PROSITE" id="PS50283">
    <property type="entry name" value="NA_SOLUT_SYMP_3"/>
    <property type="match status" value="1"/>
</dbReference>
<accession>A0A395LKH8</accession>
<dbReference type="NCBIfam" id="TIGR00813">
    <property type="entry name" value="sss"/>
    <property type="match status" value="1"/>
</dbReference>
<dbReference type="Gene3D" id="1.20.1730.10">
    <property type="entry name" value="Sodium/glucose cotransporter"/>
    <property type="match status" value="1"/>
</dbReference>
<dbReference type="InterPro" id="IPR001734">
    <property type="entry name" value="Na/solute_symporter"/>
</dbReference>
<dbReference type="AlphaFoldDB" id="A0A395LKH8"/>
<comment type="subcellular location">
    <subcellularLocation>
        <location evidence="1">Membrane</location>
        <topology evidence="1">Multi-pass membrane protein</topology>
    </subcellularLocation>
</comment>
<dbReference type="RefSeq" id="WP_115491409.1">
    <property type="nucleotide sequence ID" value="NZ_JACHWW010000001.1"/>
</dbReference>
<evidence type="ECO:0000256" key="7">
    <source>
        <dbReference type="SAM" id="Phobius"/>
    </source>
</evidence>
<feature type="transmembrane region" description="Helical" evidence="7">
    <location>
        <begin position="416"/>
        <end position="433"/>
    </location>
</feature>
<keyword evidence="5 7" id="KW-0472">Membrane</keyword>
<feature type="transmembrane region" description="Helical" evidence="7">
    <location>
        <begin position="73"/>
        <end position="102"/>
    </location>
</feature>
<dbReference type="PANTHER" id="PTHR11819">
    <property type="entry name" value="SOLUTE CARRIER FAMILY 5"/>
    <property type="match status" value="1"/>
</dbReference>
<feature type="transmembrane region" description="Helical" evidence="7">
    <location>
        <begin position="185"/>
        <end position="203"/>
    </location>
</feature>
<dbReference type="GO" id="GO:0005886">
    <property type="term" value="C:plasma membrane"/>
    <property type="evidence" value="ECO:0007669"/>
    <property type="project" value="TreeGrafter"/>
</dbReference>
<sequence length="528" mass="56477">MALETIDIVIIALYALALLGIALAVSRQPKGSTKNTEDYFLAGRALPWWAIGASLIASNISAEQIIGQSGQGYAVGIAIAAYEWQAALVLIIVAKFFLPIFLKRRIYTMPQFLAERYGEGVKTLMSVFWVALYTSVNLTTVVWLGGLAISSLTGWGVFAAMAALAAFAALYSLYGGLKAVALTDIIQVVILIVGGFAITWIALDALAGADGAIAGLGVLMEEMPGHFEMILDRDNPAYGDLPGIWTLLGGLWVLHFSYWGFNQYIIQRALGAESLGEAQKGLAFAAFLKLLVPFIVVIPGIAAVMLAQQGALDGSALAAQSDRTYGELMAFAPAGLRGLVFAALIAAVVSSLASMMNSISTIFTMDLYRSWKPDRSETHYVTVGRITAFAAMAIALVLARPFLGGFDSAFQTVQEYTGFIAPGIVIVFLLGFFDRRANAAGAYTALIGSVAANVVLKFAAPDIPFIIRIWIVFVVALVASMLISRLTGRPREEQTVRLGDIAFGTNALFNTLAVLVIGILVGLYVWLW</sequence>
<dbReference type="InterPro" id="IPR038377">
    <property type="entry name" value="Na/Glc_symporter_sf"/>
</dbReference>
<feature type="transmembrane region" description="Helical" evidence="7">
    <location>
        <begin position="386"/>
        <end position="404"/>
    </location>
</feature>
<dbReference type="EMBL" id="QRBB01000001">
    <property type="protein sequence ID" value="RDS77189.1"/>
    <property type="molecule type" value="Genomic_DNA"/>
</dbReference>
<proteinExistence type="inferred from homology"/>
<comment type="caution">
    <text evidence="8">The sequence shown here is derived from an EMBL/GenBank/DDBJ whole genome shotgun (WGS) entry which is preliminary data.</text>
</comment>
<feature type="transmembrane region" description="Helical" evidence="7">
    <location>
        <begin position="243"/>
        <end position="261"/>
    </location>
</feature>
<keyword evidence="4 7" id="KW-1133">Transmembrane helix</keyword>
<feature type="transmembrane region" description="Helical" evidence="7">
    <location>
        <begin position="440"/>
        <end position="459"/>
    </location>
</feature>
<gene>
    <name evidence="8" type="ORF">DL238_05885</name>
</gene>
<feature type="transmembrane region" description="Helical" evidence="7">
    <location>
        <begin position="507"/>
        <end position="527"/>
    </location>
</feature>
<evidence type="ECO:0000256" key="3">
    <source>
        <dbReference type="ARBA" id="ARBA00022692"/>
    </source>
</evidence>
<feature type="transmembrane region" description="Helical" evidence="7">
    <location>
        <begin position="6"/>
        <end position="25"/>
    </location>
</feature>
<evidence type="ECO:0000256" key="2">
    <source>
        <dbReference type="ARBA" id="ARBA00006434"/>
    </source>
</evidence>
<evidence type="ECO:0000313" key="9">
    <source>
        <dbReference type="Proteomes" id="UP000254101"/>
    </source>
</evidence>
<feature type="transmembrane region" description="Helical" evidence="7">
    <location>
        <begin position="282"/>
        <end position="307"/>
    </location>
</feature>
<feature type="transmembrane region" description="Helical" evidence="7">
    <location>
        <begin position="339"/>
        <end position="365"/>
    </location>
</feature>
<evidence type="ECO:0000256" key="4">
    <source>
        <dbReference type="ARBA" id="ARBA00022989"/>
    </source>
</evidence>
<organism evidence="8 9">
    <name type="scientific">Alteriqipengyuania lutimaris</name>
    <dbReference type="NCBI Taxonomy" id="1538146"/>
    <lineage>
        <taxon>Bacteria</taxon>
        <taxon>Pseudomonadati</taxon>
        <taxon>Pseudomonadota</taxon>
        <taxon>Alphaproteobacteria</taxon>
        <taxon>Sphingomonadales</taxon>
        <taxon>Erythrobacteraceae</taxon>
        <taxon>Alteriqipengyuania</taxon>
    </lineage>
</organism>
<protein>
    <submittedName>
        <fullName evidence="8">Sodium transporter</fullName>
    </submittedName>
</protein>
<feature type="transmembrane region" description="Helical" evidence="7">
    <location>
        <begin position="465"/>
        <end position="486"/>
    </location>
</feature>
<feature type="transmembrane region" description="Helical" evidence="7">
    <location>
        <begin position="152"/>
        <end position="173"/>
    </location>
</feature>
<evidence type="ECO:0000256" key="1">
    <source>
        <dbReference type="ARBA" id="ARBA00004141"/>
    </source>
</evidence>
<reference evidence="8 9" key="1">
    <citation type="submission" date="2018-07" db="EMBL/GenBank/DDBJ databases">
        <title>Erythrobacter nanhaiensis sp. nov., a novel member of the genus Erythrobacter isolated from the South China Sea.</title>
        <authorList>
            <person name="Chen X."/>
            <person name="Liu J."/>
        </authorList>
    </citation>
    <scope>NUCLEOTIDE SEQUENCE [LARGE SCALE GENOMIC DNA]</scope>
    <source>
        <strain evidence="8 9">S-5</strain>
    </source>
</reference>
<dbReference type="PANTHER" id="PTHR11819:SF195">
    <property type="entry name" value="SODIUM_GLUCOSE COTRANSPORTER 4"/>
    <property type="match status" value="1"/>
</dbReference>
<dbReference type="Proteomes" id="UP000254101">
    <property type="component" value="Unassembled WGS sequence"/>
</dbReference>
<keyword evidence="9" id="KW-1185">Reference proteome</keyword>
<keyword evidence="3 7" id="KW-0812">Transmembrane</keyword>
<name>A0A395LKH8_9SPHN</name>
<evidence type="ECO:0000256" key="5">
    <source>
        <dbReference type="ARBA" id="ARBA00023136"/>
    </source>
</evidence>